<dbReference type="EMBL" id="ACRG01000004">
    <property type="protein sequence ID" value="EFV81192.1"/>
    <property type="molecule type" value="Genomic_DNA"/>
</dbReference>
<feature type="compositionally biased region" description="Polar residues" evidence="5">
    <location>
        <begin position="291"/>
        <end position="300"/>
    </location>
</feature>
<feature type="compositionally biased region" description="Low complexity" evidence="5">
    <location>
        <begin position="264"/>
        <end position="276"/>
    </location>
</feature>
<dbReference type="InterPro" id="IPR032710">
    <property type="entry name" value="NTF2-like_dom_sf"/>
</dbReference>
<keyword evidence="9" id="KW-1185">Reference proteome</keyword>
<dbReference type="Pfam" id="PF04335">
    <property type="entry name" value="VirB8"/>
    <property type="match status" value="1"/>
</dbReference>
<evidence type="ECO:0000256" key="3">
    <source>
        <dbReference type="ARBA" id="ARBA00022989"/>
    </source>
</evidence>
<name>A0ABN0CCX7_NEIMU</name>
<reference evidence="8 9" key="1">
    <citation type="submission" date="2010-12" db="EMBL/GenBank/DDBJ databases">
        <title>The Genome Sequence of Neisseria mucosa strain C102.</title>
        <authorList>
            <consortium name="The Broad Institute Genome Sequencing Platform"/>
            <person name="Earl A."/>
            <person name="Ward D."/>
            <person name="Feldgarden M."/>
            <person name="Gevers D."/>
            <person name="Sibley C.D."/>
            <person name="Field T.R."/>
            <person name="Grinwis M."/>
            <person name="Eshaghurshan C.S."/>
            <person name="Surette M."/>
            <person name="Young S.K."/>
            <person name="Zeng Q."/>
            <person name="Gargeya S."/>
            <person name="Fitzgerald M."/>
            <person name="Haas B."/>
            <person name="Abouelleil A."/>
            <person name="Alvarado L."/>
            <person name="Arachchi H.M."/>
            <person name="Berlin A."/>
            <person name="Brown A."/>
            <person name="Chapman S.B."/>
            <person name="Chen Z."/>
            <person name="Dunbar C."/>
            <person name="Freedman E."/>
            <person name="Gearin G."/>
            <person name="Gellesch M."/>
            <person name="Goldberg J."/>
            <person name="Griggs A."/>
            <person name="Gujja S."/>
            <person name="Heilman E."/>
            <person name="Heiman D."/>
            <person name="Howarth C."/>
            <person name="Larson L."/>
            <person name="Lui A."/>
            <person name="MacDonald P.J.P."/>
            <person name="Mehta T."/>
            <person name="Montmayeur A."/>
            <person name="Murphy C."/>
            <person name="Neiman D."/>
            <person name="Pearson M."/>
            <person name="Priest M."/>
            <person name="Roberts A."/>
            <person name="Saif S."/>
            <person name="Shea T."/>
            <person name="Shenoy N."/>
            <person name="Sisk P."/>
            <person name="Stolte C."/>
            <person name="Sykes S."/>
            <person name="White J."/>
            <person name="Yandava C."/>
            <person name="Nusbaum C."/>
            <person name="Birren B."/>
        </authorList>
    </citation>
    <scope>NUCLEOTIDE SEQUENCE [LARGE SCALE GENOMIC DNA]</scope>
    <source>
        <strain evidence="8 9">C102</strain>
    </source>
</reference>
<protein>
    <submittedName>
        <fullName evidence="8">VirB8 protein</fullName>
    </submittedName>
</protein>
<feature type="domain" description="Bacterial virulence protein VirB8" evidence="7">
    <location>
        <begin position="29"/>
        <end position="240"/>
    </location>
</feature>
<dbReference type="Proteomes" id="UP000003612">
    <property type="component" value="Unassembled WGS sequence"/>
</dbReference>
<keyword evidence="4 6" id="KW-0472">Membrane</keyword>
<sequence>MFKSSKNTTDGNIQKAVKRSLDFETTLVDIRKKSEKRAWIVAGISTFSSLCLLGGLFYILPLKEKEPYLVMADVYTGQATVAKLAGDWNNLDITKNEAVNKSNISHFIIARESFDSQIIYDNDWATVYSMSVAGVSDSYRNLMNKSNPNSPFNLYGSAQSIRVKILSIVLNNSGKADGRDASATVRFQRFLLNKSTGISRFIDSNVATLTYTYNSNLKMDEKYRLKNPLGFQVLSYRVDPDASESPIQDLSSDYLSAGTPSENQTQQQIQSVPQPQLEAPTSVDNDVPNASPISVESGNQ</sequence>
<dbReference type="InterPro" id="IPR007430">
    <property type="entry name" value="VirB8"/>
</dbReference>
<evidence type="ECO:0000256" key="1">
    <source>
        <dbReference type="ARBA" id="ARBA00004167"/>
    </source>
</evidence>
<dbReference type="Gene3D" id="3.10.450.230">
    <property type="entry name" value="VirB8 protein"/>
    <property type="match status" value="1"/>
</dbReference>
<comment type="subcellular location">
    <subcellularLocation>
        <location evidence="1">Membrane</location>
        <topology evidence="1">Single-pass membrane protein</topology>
    </subcellularLocation>
</comment>
<accession>A0ABN0CCX7</accession>
<evidence type="ECO:0000313" key="8">
    <source>
        <dbReference type="EMBL" id="EFV81192.1"/>
    </source>
</evidence>
<keyword evidence="3 6" id="KW-1133">Transmembrane helix</keyword>
<dbReference type="SUPFAM" id="SSF54427">
    <property type="entry name" value="NTF2-like"/>
    <property type="match status" value="1"/>
</dbReference>
<evidence type="ECO:0000256" key="4">
    <source>
        <dbReference type="ARBA" id="ARBA00023136"/>
    </source>
</evidence>
<evidence type="ECO:0000256" key="2">
    <source>
        <dbReference type="ARBA" id="ARBA00022692"/>
    </source>
</evidence>
<gene>
    <name evidence="8" type="ORF">HMPREF0604_00647</name>
</gene>
<comment type="caution">
    <text evidence="8">The sequence shown here is derived from an EMBL/GenBank/DDBJ whole genome shotgun (WGS) entry which is preliminary data.</text>
</comment>
<feature type="compositionally biased region" description="Polar residues" evidence="5">
    <location>
        <begin position="245"/>
        <end position="263"/>
    </location>
</feature>
<organism evidence="8 9">
    <name type="scientific">Neisseria mucosa C102</name>
    <dbReference type="NCBI Taxonomy" id="435832"/>
    <lineage>
        <taxon>Bacteria</taxon>
        <taxon>Pseudomonadati</taxon>
        <taxon>Pseudomonadota</taxon>
        <taxon>Betaproteobacteria</taxon>
        <taxon>Neisseriales</taxon>
        <taxon>Neisseriaceae</taxon>
        <taxon>Neisseria</taxon>
    </lineage>
</organism>
<feature type="transmembrane region" description="Helical" evidence="6">
    <location>
        <begin position="38"/>
        <end position="60"/>
    </location>
</feature>
<dbReference type="CDD" id="cd16424">
    <property type="entry name" value="VirB8"/>
    <property type="match status" value="1"/>
</dbReference>
<evidence type="ECO:0000259" key="7">
    <source>
        <dbReference type="Pfam" id="PF04335"/>
    </source>
</evidence>
<evidence type="ECO:0000256" key="5">
    <source>
        <dbReference type="SAM" id="MobiDB-lite"/>
    </source>
</evidence>
<proteinExistence type="predicted"/>
<evidence type="ECO:0000256" key="6">
    <source>
        <dbReference type="SAM" id="Phobius"/>
    </source>
</evidence>
<dbReference type="RefSeq" id="WP_003746745.1">
    <property type="nucleotide sequence ID" value="NZ_GL635793.1"/>
</dbReference>
<keyword evidence="2 6" id="KW-0812">Transmembrane</keyword>
<feature type="region of interest" description="Disordered" evidence="5">
    <location>
        <begin position="242"/>
        <end position="300"/>
    </location>
</feature>
<evidence type="ECO:0000313" key="9">
    <source>
        <dbReference type="Proteomes" id="UP000003612"/>
    </source>
</evidence>